<evidence type="ECO:0000313" key="2">
    <source>
        <dbReference type="Proteomes" id="UP000018747"/>
    </source>
</evidence>
<dbReference type="EMBL" id="AHMT02000003">
    <property type="protein sequence ID" value="EQA64615.1"/>
    <property type="molecule type" value="Genomic_DNA"/>
</dbReference>
<comment type="caution">
    <text evidence="1">The sequence shown here is derived from an EMBL/GenBank/DDBJ whole genome shotgun (WGS) entry which is preliminary data.</text>
</comment>
<protein>
    <submittedName>
        <fullName evidence="1">Uncharacterized protein</fullName>
    </submittedName>
</protein>
<sequence length="118" mass="13843">MNHFAKTLEKVEYSKNESRHSIILRKLSPSEISVYSSLAVIESSDRINYPEFKNDLETIMEKARSVYRQKTLFTVSDSCNEHVRETLQRIGFQTLFFIDGWNFGSVSATAEFHYIHWD</sequence>
<proteinExistence type="predicted"/>
<gene>
    <name evidence="1" type="ORF">LEP1GSC062_3570</name>
</gene>
<evidence type="ECO:0000313" key="1">
    <source>
        <dbReference type="EMBL" id="EQA64615.1"/>
    </source>
</evidence>
<dbReference type="Proteomes" id="UP000018747">
    <property type="component" value="Unassembled WGS sequence"/>
</dbReference>
<dbReference type="AlphaFoldDB" id="V6I2V8"/>
<reference evidence="1" key="1">
    <citation type="submission" date="2013-05" db="EMBL/GenBank/DDBJ databases">
        <authorList>
            <person name="Harkins D.M."/>
            <person name="Durkin A.S."/>
            <person name="Brinkac L.M."/>
            <person name="Haft D.H."/>
            <person name="Selengut J.D."/>
            <person name="Sanka R."/>
            <person name="DePew J."/>
            <person name="Purushe J."/>
            <person name="Hartskeerl R.A."/>
            <person name="Ahmed A."/>
            <person name="van der Linden H."/>
            <person name="Goris M.G.A."/>
            <person name="Vinetz J.M."/>
            <person name="Sutton G.G."/>
            <person name="Nierman W.C."/>
            <person name="Fouts D.E."/>
        </authorList>
    </citation>
    <scope>NUCLEOTIDE SEQUENCE [LARGE SCALE GENOMIC DNA]</scope>
    <source>
        <strain evidence="1">L 60</strain>
    </source>
</reference>
<name>V6I2V8_9LEPT</name>
<accession>V6I2V8</accession>
<dbReference type="RefSeq" id="WP_020983169.1">
    <property type="nucleotide sequence ID" value="NZ_AHMT02000003.1"/>
</dbReference>
<keyword evidence="2" id="KW-1185">Reference proteome</keyword>
<organism evidence="1 2">
    <name type="scientific">Leptospira alexanderi serovar Manhao 3 str. L 60</name>
    <dbReference type="NCBI Taxonomy" id="1049759"/>
    <lineage>
        <taxon>Bacteria</taxon>
        <taxon>Pseudomonadati</taxon>
        <taxon>Spirochaetota</taxon>
        <taxon>Spirochaetia</taxon>
        <taxon>Leptospirales</taxon>
        <taxon>Leptospiraceae</taxon>
        <taxon>Leptospira</taxon>
    </lineage>
</organism>